<dbReference type="AlphaFoldDB" id="A0A8K0JQP3"/>
<evidence type="ECO:0000256" key="15">
    <source>
        <dbReference type="SAM" id="MobiDB-lite"/>
    </source>
</evidence>
<dbReference type="FunFam" id="3.30.450.20:FF:000092">
    <property type="entry name" value="Related to white collar 1 protein"/>
    <property type="match status" value="1"/>
</dbReference>
<keyword evidence="6" id="KW-0677">Repeat</keyword>
<feature type="region of interest" description="Disordered" evidence="15">
    <location>
        <begin position="491"/>
        <end position="514"/>
    </location>
</feature>
<keyword evidence="18" id="KW-1185">Reference proteome</keyword>
<keyword evidence="13" id="KW-0804">Transcription</keyword>
<dbReference type="PROSITE" id="PS50112">
    <property type="entry name" value="PAS"/>
    <property type="match status" value="2"/>
</dbReference>
<evidence type="ECO:0000256" key="14">
    <source>
        <dbReference type="ARBA" id="ARBA00023170"/>
    </source>
</evidence>
<dbReference type="OrthoDB" id="447251at2759"/>
<evidence type="ECO:0000256" key="12">
    <source>
        <dbReference type="ARBA" id="ARBA00023159"/>
    </source>
</evidence>
<evidence type="ECO:0000256" key="8">
    <source>
        <dbReference type="ARBA" id="ARBA00022833"/>
    </source>
</evidence>
<dbReference type="NCBIfam" id="TIGR00229">
    <property type="entry name" value="sensory_box"/>
    <property type="match status" value="1"/>
</dbReference>
<feature type="region of interest" description="Disordered" evidence="15">
    <location>
        <begin position="588"/>
        <end position="648"/>
    </location>
</feature>
<feature type="compositionally biased region" description="Basic and acidic residues" evidence="15">
    <location>
        <begin position="596"/>
        <end position="606"/>
    </location>
</feature>
<accession>A0A8K0JQP3</accession>
<evidence type="ECO:0000256" key="9">
    <source>
        <dbReference type="ARBA" id="ARBA00022991"/>
    </source>
</evidence>
<evidence type="ECO:0000256" key="5">
    <source>
        <dbReference type="ARBA" id="ARBA00022723"/>
    </source>
</evidence>
<dbReference type="Proteomes" id="UP000812966">
    <property type="component" value="Unassembled WGS sequence"/>
</dbReference>
<keyword evidence="5" id="KW-0479">Metal-binding</keyword>
<reference evidence="17" key="1">
    <citation type="submission" date="2020-04" db="EMBL/GenBank/DDBJ databases">
        <title>Analysis of mating type loci in Filobasidium floriforme.</title>
        <authorList>
            <person name="Nowrousian M."/>
        </authorList>
    </citation>
    <scope>NUCLEOTIDE SEQUENCE</scope>
    <source>
        <strain evidence="17">CBS 6242</strain>
    </source>
</reference>
<evidence type="ECO:0000256" key="2">
    <source>
        <dbReference type="ARBA" id="ARBA00022606"/>
    </source>
</evidence>
<organism evidence="17 18">
    <name type="scientific">Filobasidium floriforme</name>
    <dbReference type="NCBI Taxonomy" id="5210"/>
    <lineage>
        <taxon>Eukaryota</taxon>
        <taxon>Fungi</taxon>
        <taxon>Dikarya</taxon>
        <taxon>Basidiomycota</taxon>
        <taxon>Agaricomycotina</taxon>
        <taxon>Tremellomycetes</taxon>
        <taxon>Filobasidiales</taxon>
        <taxon>Filobasidiaceae</taxon>
        <taxon>Filobasidium</taxon>
    </lineage>
</organism>
<keyword evidence="11" id="KW-0238">DNA-binding</keyword>
<dbReference type="InterPro" id="IPR035965">
    <property type="entry name" value="PAS-like_dom_sf"/>
</dbReference>
<name>A0A8K0JQP3_9TREE</name>
<evidence type="ECO:0000256" key="7">
    <source>
        <dbReference type="ARBA" id="ARBA00022771"/>
    </source>
</evidence>
<dbReference type="GO" id="GO:0003677">
    <property type="term" value="F:DNA binding"/>
    <property type="evidence" value="ECO:0007669"/>
    <property type="project" value="UniProtKB-KW"/>
</dbReference>
<keyword evidence="14" id="KW-0675">Receptor</keyword>
<feature type="domain" description="PAS" evidence="16">
    <location>
        <begin position="80"/>
        <end position="105"/>
    </location>
</feature>
<dbReference type="GO" id="GO:0008270">
    <property type="term" value="F:zinc ion binding"/>
    <property type="evidence" value="ECO:0007669"/>
    <property type="project" value="UniProtKB-KW"/>
</dbReference>
<feature type="domain" description="PAS" evidence="16">
    <location>
        <begin position="256"/>
        <end position="326"/>
    </location>
</feature>
<dbReference type="InterPro" id="IPR000014">
    <property type="entry name" value="PAS"/>
</dbReference>
<keyword evidence="1" id="KW-0600">Photoreceptor protein</keyword>
<keyword evidence="2" id="KW-0716">Sensory transduction</keyword>
<dbReference type="SMART" id="SM00086">
    <property type="entry name" value="PAC"/>
    <property type="match status" value="2"/>
</dbReference>
<dbReference type="InterPro" id="IPR013655">
    <property type="entry name" value="PAS_fold_3"/>
</dbReference>
<keyword evidence="12" id="KW-0010">Activator</keyword>
<dbReference type="PANTHER" id="PTHR47429:SF7">
    <property type="entry name" value="GATA-FACTOR"/>
    <property type="match status" value="1"/>
</dbReference>
<dbReference type="Pfam" id="PF13426">
    <property type="entry name" value="PAS_9"/>
    <property type="match status" value="1"/>
</dbReference>
<keyword evidence="3" id="KW-0285">Flavoprotein</keyword>
<proteinExistence type="predicted"/>
<keyword evidence="8" id="KW-0862">Zinc</keyword>
<keyword evidence="10" id="KW-0805">Transcription regulation</keyword>
<evidence type="ECO:0000313" key="18">
    <source>
        <dbReference type="Proteomes" id="UP000812966"/>
    </source>
</evidence>
<dbReference type="FunFam" id="3.30.450.20:FF:000064">
    <property type="entry name" value="Vivid PAS protein VVD"/>
    <property type="match status" value="1"/>
</dbReference>
<evidence type="ECO:0000256" key="13">
    <source>
        <dbReference type="ARBA" id="ARBA00023163"/>
    </source>
</evidence>
<comment type="caution">
    <text evidence="17">The sequence shown here is derived from an EMBL/GenBank/DDBJ whole genome shotgun (WGS) entry which is preliminary data.</text>
</comment>
<keyword evidence="7" id="KW-0863">Zinc-finger</keyword>
<sequence length="648" mass="70317">MASNTAASLIASNGLGSLVNPGTLATQTPAGPNMPGLYSTTGFDIVSVLAKVANRKDPKTVLGPVDCSCSFVVSDVRKFDSPIVYTSPTFSQLTGYEAREILGRNCRFLQSPDGEVAKGSRRKYTDNVAVAHMKRLLQAGKECQASLINYRKGGTPFINLVTVVPITWDSDEIVYHVGFQVDLVEQPNAILRNMRDGSYQVNYTVQNNPQPPMKPAAKPVIEPPPPTSIGISRQMLALLPQKAQTAVLAGGEEVGKSEWLQLVLANTDDFVHVLSLKGQFQYVSPSVTRVLEYEPEDLLNKHISDICHPSDIVPVMRELKDATHTPTEGRQPQAINMLFRVRRKLSGYIWLESSGRLQVESGKGRKAMVLTGRDRTLPAFCWKALDDHGGLSDTEVWAKVSLDGLLLWVTGSIGEIFGARSSELIGKSIYSFMAGGEDGPPAPDGHSSSLAVEKAISTSAEGLPKRGATSVRHQLIGFDGRTREVTSNFFAAGSSSAGPITPPRESPTASDDDLRSNVSGIVEALPFQILVQIKSSPTGIQKPKSAIVHPLSENVFEEMDTTRGTSWQYEVHQLKTANRKLKDEIQALRTGNKTAKSSDAEDDIKRAKGKKRKANESGPQPTTDHPTPLHQQTPGFGLAPGQLFKTWS</sequence>
<evidence type="ECO:0000256" key="10">
    <source>
        <dbReference type="ARBA" id="ARBA00023015"/>
    </source>
</evidence>
<evidence type="ECO:0000256" key="3">
    <source>
        <dbReference type="ARBA" id="ARBA00022630"/>
    </source>
</evidence>
<dbReference type="CDD" id="cd00130">
    <property type="entry name" value="PAS"/>
    <property type="match status" value="2"/>
</dbReference>
<evidence type="ECO:0000256" key="6">
    <source>
        <dbReference type="ARBA" id="ARBA00022737"/>
    </source>
</evidence>
<dbReference type="GO" id="GO:0005634">
    <property type="term" value="C:nucleus"/>
    <property type="evidence" value="ECO:0007669"/>
    <property type="project" value="TreeGrafter"/>
</dbReference>
<evidence type="ECO:0000256" key="4">
    <source>
        <dbReference type="ARBA" id="ARBA00022643"/>
    </source>
</evidence>
<dbReference type="InterPro" id="IPR001610">
    <property type="entry name" value="PAC"/>
</dbReference>
<gene>
    <name evidence="17" type="ORF">FFLO_01420</name>
</gene>
<dbReference type="EMBL" id="JABELV010000020">
    <property type="protein sequence ID" value="KAG7563112.1"/>
    <property type="molecule type" value="Genomic_DNA"/>
</dbReference>
<evidence type="ECO:0000256" key="11">
    <source>
        <dbReference type="ARBA" id="ARBA00023125"/>
    </source>
</evidence>
<keyword evidence="9" id="KW-0157">Chromophore</keyword>
<dbReference type="Gene3D" id="3.30.450.20">
    <property type="entry name" value="PAS domain"/>
    <property type="match status" value="2"/>
</dbReference>
<dbReference type="PANTHER" id="PTHR47429">
    <property type="entry name" value="PROTEIN TWIN LOV 1"/>
    <property type="match status" value="1"/>
</dbReference>
<dbReference type="SMART" id="SM00091">
    <property type="entry name" value="PAS"/>
    <property type="match status" value="3"/>
</dbReference>
<evidence type="ECO:0000259" key="16">
    <source>
        <dbReference type="PROSITE" id="PS50112"/>
    </source>
</evidence>
<protein>
    <recommendedName>
        <fullName evidence="16">PAS domain-containing protein</fullName>
    </recommendedName>
</protein>
<dbReference type="GO" id="GO:0009881">
    <property type="term" value="F:photoreceptor activity"/>
    <property type="evidence" value="ECO:0007669"/>
    <property type="project" value="UniProtKB-KW"/>
</dbReference>
<evidence type="ECO:0000256" key="1">
    <source>
        <dbReference type="ARBA" id="ARBA00022543"/>
    </source>
</evidence>
<feature type="compositionally biased region" description="Polar residues" evidence="15">
    <location>
        <begin position="617"/>
        <end position="634"/>
    </location>
</feature>
<dbReference type="SUPFAM" id="SSF55785">
    <property type="entry name" value="PYP-like sensor domain (PAS domain)"/>
    <property type="match status" value="2"/>
</dbReference>
<evidence type="ECO:0000313" key="17">
    <source>
        <dbReference type="EMBL" id="KAG7563112.1"/>
    </source>
</evidence>
<keyword evidence="4" id="KW-0288">FMN</keyword>
<dbReference type="Pfam" id="PF08447">
    <property type="entry name" value="PAS_3"/>
    <property type="match status" value="1"/>
</dbReference>